<dbReference type="AlphaFoldDB" id="A0A7W8DN06"/>
<dbReference type="PROSITE" id="PS51318">
    <property type="entry name" value="TAT"/>
    <property type="match status" value="1"/>
</dbReference>
<keyword evidence="3" id="KW-1185">Reference proteome</keyword>
<accession>A0A7W8DN06</accession>
<dbReference type="InterPro" id="IPR000683">
    <property type="entry name" value="Gfo/Idh/MocA-like_OxRdtase_N"/>
</dbReference>
<comment type="caution">
    <text evidence="2">The sequence shown here is derived from an EMBL/GenBank/DDBJ whole genome shotgun (WGS) entry which is preliminary data.</text>
</comment>
<name>A0A7W8DN06_9BACT</name>
<dbReference type="Pfam" id="PF01408">
    <property type="entry name" value="GFO_IDH_MocA"/>
    <property type="match status" value="1"/>
</dbReference>
<feature type="domain" description="Gfo/Idh/MocA-like oxidoreductase N-terminal" evidence="1">
    <location>
        <begin position="40"/>
        <end position="158"/>
    </location>
</feature>
<dbReference type="EMBL" id="JACHIG010000016">
    <property type="protein sequence ID" value="MBB5035391.1"/>
    <property type="molecule type" value="Genomic_DNA"/>
</dbReference>
<dbReference type="Gene3D" id="3.40.50.720">
    <property type="entry name" value="NAD(P)-binding Rossmann-like Domain"/>
    <property type="match status" value="1"/>
</dbReference>
<dbReference type="InterPro" id="IPR050463">
    <property type="entry name" value="Gfo/Idh/MocA_oxidrdct_glycsds"/>
</dbReference>
<dbReference type="Gene3D" id="3.30.360.10">
    <property type="entry name" value="Dihydrodipicolinate Reductase, domain 2"/>
    <property type="match status" value="1"/>
</dbReference>
<sequence>MQNHPNQTTRRTFIRGTVAGAAGLVASRAYSAPIGANGDVRVAVIGFNGRGAGHIKSLEEIKGVRIVALCDVDANVLAKGVANQAKKNNTVTAYTDYRKLMLDPEVDAVTIATPNHTHTLIAMTAMQHGKHVYVEKPVCHNIWEGRQLVNAAEKVAKKGIVVQHGMQRRSSPGWAEATAWVKEGHIGKVTLSRGVNYKSRISTGLAGAPIDPKDGMIKGTFHDLRNVKTDPAGAPQEVDVDYKLWAGPRGMQPVHRTQFHYDWHWQWAFGNGDIGNQGPHQLDVGRWALGDPELLPKRVMSFGGRWGYKDDGETANNQMAFWAYEPAPLLFDNRGLPLKDMDWKQEPVFRVNGKTAAARVGNVIHCEGGYVIEAKAYDNEGNTVKKFDNFNDGADHMLNFINSVRAGKLINPNLHVAHGFHAASLAHLANISYRLGKAASVEEVRERLKNDKAGLETYEHFVKNLEDNKIDLNVDKISAGPWLEFDPVSEKFVGEFAEEANKLATENYVEEFKLPEI</sequence>
<evidence type="ECO:0000313" key="2">
    <source>
        <dbReference type="EMBL" id="MBB5035391.1"/>
    </source>
</evidence>
<dbReference type="InterPro" id="IPR036291">
    <property type="entry name" value="NAD(P)-bd_dom_sf"/>
</dbReference>
<dbReference type="SUPFAM" id="SSF55347">
    <property type="entry name" value="Glyceraldehyde-3-phosphate dehydrogenase-like, C-terminal domain"/>
    <property type="match status" value="1"/>
</dbReference>
<organism evidence="2 3">
    <name type="scientific">Prosthecobacter vanneervenii</name>
    <dbReference type="NCBI Taxonomy" id="48466"/>
    <lineage>
        <taxon>Bacteria</taxon>
        <taxon>Pseudomonadati</taxon>
        <taxon>Verrucomicrobiota</taxon>
        <taxon>Verrucomicrobiia</taxon>
        <taxon>Verrucomicrobiales</taxon>
        <taxon>Verrucomicrobiaceae</taxon>
        <taxon>Prosthecobacter</taxon>
    </lineage>
</organism>
<dbReference type="PANTHER" id="PTHR43818:SF5">
    <property type="entry name" value="OXIDOREDUCTASE FAMILY PROTEIN"/>
    <property type="match status" value="1"/>
</dbReference>
<dbReference type="Proteomes" id="UP000590740">
    <property type="component" value="Unassembled WGS sequence"/>
</dbReference>
<dbReference type="SUPFAM" id="SSF51735">
    <property type="entry name" value="NAD(P)-binding Rossmann-fold domains"/>
    <property type="match status" value="1"/>
</dbReference>
<evidence type="ECO:0000259" key="1">
    <source>
        <dbReference type="Pfam" id="PF01408"/>
    </source>
</evidence>
<dbReference type="RefSeq" id="WP_184344125.1">
    <property type="nucleotide sequence ID" value="NZ_JACHIG010000016.1"/>
</dbReference>
<protein>
    <submittedName>
        <fullName evidence="2">Putative dehydrogenase</fullName>
    </submittedName>
</protein>
<dbReference type="InterPro" id="IPR006311">
    <property type="entry name" value="TAT_signal"/>
</dbReference>
<dbReference type="PANTHER" id="PTHR43818">
    <property type="entry name" value="BCDNA.GH03377"/>
    <property type="match status" value="1"/>
</dbReference>
<gene>
    <name evidence="2" type="ORF">HNQ65_005001</name>
</gene>
<evidence type="ECO:0000313" key="3">
    <source>
        <dbReference type="Proteomes" id="UP000590740"/>
    </source>
</evidence>
<proteinExistence type="predicted"/>
<dbReference type="GO" id="GO:0000166">
    <property type="term" value="F:nucleotide binding"/>
    <property type="evidence" value="ECO:0007669"/>
    <property type="project" value="InterPro"/>
</dbReference>
<reference evidence="2 3" key="1">
    <citation type="submission" date="2020-08" db="EMBL/GenBank/DDBJ databases">
        <title>Genomic Encyclopedia of Type Strains, Phase IV (KMG-IV): sequencing the most valuable type-strain genomes for metagenomic binning, comparative biology and taxonomic classification.</title>
        <authorList>
            <person name="Goeker M."/>
        </authorList>
    </citation>
    <scope>NUCLEOTIDE SEQUENCE [LARGE SCALE GENOMIC DNA]</scope>
    <source>
        <strain evidence="2 3">DSM 12252</strain>
    </source>
</reference>